<protein>
    <submittedName>
        <fullName evidence="4">NADPH-quinone reductase</fullName>
    </submittedName>
</protein>
<feature type="domain" description="Flavodoxin-like fold" evidence="3">
    <location>
        <begin position="2"/>
        <end position="174"/>
    </location>
</feature>
<keyword evidence="2" id="KW-0560">Oxidoreductase</keyword>
<dbReference type="InterPro" id="IPR003680">
    <property type="entry name" value="Flavodoxin_fold"/>
</dbReference>
<dbReference type="InterPro" id="IPR029039">
    <property type="entry name" value="Flavoprotein-like_sf"/>
</dbReference>
<dbReference type="InterPro" id="IPR051545">
    <property type="entry name" value="NAD(P)H_dehydrogenase_qn"/>
</dbReference>
<organism evidence="4 5">
    <name type="scientific">Roseivirga seohaensis subsp. aquiponti</name>
    <dbReference type="NCBI Taxonomy" id="1566026"/>
    <lineage>
        <taxon>Bacteria</taxon>
        <taxon>Pseudomonadati</taxon>
        <taxon>Bacteroidota</taxon>
        <taxon>Cytophagia</taxon>
        <taxon>Cytophagales</taxon>
        <taxon>Roseivirgaceae</taxon>
        <taxon>Roseivirga</taxon>
    </lineage>
</organism>
<evidence type="ECO:0000259" key="3">
    <source>
        <dbReference type="Pfam" id="PF02525"/>
    </source>
</evidence>
<gene>
    <name evidence="4" type="ORF">OB69_01195</name>
</gene>
<dbReference type="PATRIC" id="fig|1566026.4.peg.1664"/>
<dbReference type="Proteomes" id="UP000036908">
    <property type="component" value="Unassembled WGS sequence"/>
</dbReference>
<evidence type="ECO:0000313" key="4">
    <source>
        <dbReference type="EMBL" id="KOF04485.1"/>
    </source>
</evidence>
<evidence type="ECO:0000256" key="1">
    <source>
        <dbReference type="ARBA" id="ARBA00006252"/>
    </source>
</evidence>
<sequence length="192" mass="22354">MKKTLIINGHPDAESFSFAISEAYKKGARESNIEIKEINIRELNFSPNLQFGYRKRTELEPDLLDAQEKLKWADHLVWIYPIWWSSVPAIMKGFLDRVLLPGFAFSKREKSLLCSPHLSGKTARIICTMDQPTWYYRLIYRGPSHNAMKRGTLKFIGVKKVKITAIGPIRLSKEDFRLKWLKKIEKLGQMNK</sequence>
<comment type="similarity">
    <text evidence="1">Belongs to the NAD(P)H dehydrogenase (quinone) family.</text>
</comment>
<dbReference type="EMBL" id="JSVA01000002">
    <property type="protein sequence ID" value="KOF04485.1"/>
    <property type="molecule type" value="Genomic_DNA"/>
</dbReference>
<dbReference type="Gene3D" id="3.40.50.360">
    <property type="match status" value="1"/>
</dbReference>
<dbReference type="OrthoDB" id="652200at2"/>
<name>A0A0L8AQH0_9BACT</name>
<dbReference type="GO" id="GO:0005829">
    <property type="term" value="C:cytosol"/>
    <property type="evidence" value="ECO:0007669"/>
    <property type="project" value="TreeGrafter"/>
</dbReference>
<dbReference type="Pfam" id="PF02525">
    <property type="entry name" value="Flavodoxin_2"/>
    <property type="match status" value="1"/>
</dbReference>
<comment type="caution">
    <text evidence="4">The sequence shown here is derived from an EMBL/GenBank/DDBJ whole genome shotgun (WGS) entry which is preliminary data.</text>
</comment>
<dbReference type="PANTHER" id="PTHR10204">
    <property type="entry name" value="NAD P H OXIDOREDUCTASE-RELATED"/>
    <property type="match status" value="1"/>
</dbReference>
<dbReference type="RefSeq" id="WP_053221905.1">
    <property type="nucleotide sequence ID" value="NZ_JSVA01000002.1"/>
</dbReference>
<dbReference type="PANTHER" id="PTHR10204:SF34">
    <property type="entry name" value="NAD(P)H DEHYDROGENASE [QUINONE] 1 ISOFORM 1"/>
    <property type="match status" value="1"/>
</dbReference>
<keyword evidence="5" id="KW-1185">Reference proteome</keyword>
<accession>A0A0L8AQH0</accession>
<proteinExistence type="inferred from homology"/>
<evidence type="ECO:0000313" key="5">
    <source>
        <dbReference type="Proteomes" id="UP000036908"/>
    </source>
</evidence>
<evidence type="ECO:0000256" key="2">
    <source>
        <dbReference type="ARBA" id="ARBA00023002"/>
    </source>
</evidence>
<dbReference type="SUPFAM" id="SSF52218">
    <property type="entry name" value="Flavoproteins"/>
    <property type="match status" value="1"/>
</dbReference>
<dbReference type="AlphaFoldDB" id="A0A0L8AQH0"/>
<dbReference type="GO" id="GO:0003955">
    <property type="term" value="F:NAD(P)H dehydrogenase (quinone) activity"/>
    <property type="evidence" value="ECO:0007669"/>
    <property type="project" value="TreeGrafter"/>
</dbReference>
<reference evidence="5" key="1">
    <citation type="submission" date="2014-11" db="EMBL/GenBank/DDBJ databases">
        <title>Genome sequencing of Roseivirga sp. D-25.</title>
        <authorList>
            <person name="Selvaratnam C."/>
            <person name="Thevarajoo S."/>
            <person name="Goh K.M."/>
            <person name="Eee R."/>
            <person name="Chan K.-G."/>
            <person name="Chong C.S."/>
        </authorList>
    </citation>
    <scope>NUCLEOTIDE SEQUENCE [LARGE SCALE GENOMIC DNA]</scope>
    <source>
        <strain evidence="5">D-25</strain>
    </source>
</reference>